<dbReference type="GO" id="GO:0005829">
    <property type="term" value="C:cytosol"/>
    <property type="evidence" value="ECO:0007669"/>
    <property type="project" value="TreeGrafter"/>
</dbReference>
<evidence type="ECO:0000313" key="2">
    <source>
        <dbReference type="EMBL" id="GBF58990.1"/>
    </source>
</evidence>
<dbReference type="AlphaFoldDB" id="A0A2P2ED70"/>
<dbReference type="InterPro" id="IPR003033">
    <property type="entry name" value="SCP2_sterol-bd_dom"/>
</dbReference>
<gene>
    <name evidence="2" type="ORF">PbB2_02682</name>
</gene>
<dbReference type="Proteomes" id="UP000245086">
    <property type="component" value="Unassembled WGS sequence"/>
</dbReference>
<dbReference type="OrthoDB" id="9809312at2"/>
<dbReference type="SUPFAM" id="SSF55718">
    <property type="entry name" value="SCP-like"/>
    <property type="match status" value="1"/>
</dbReference>
<accession>A0A2P2ED70</accession>
<comment type="caution">
    <text evidence="2">The sequence shown here is derived from an EMBL/GenBank/DDBJ whole genome shotgun (WGS) entry which is preliminary data.</text>
</comment>
<dbReference type="RefSeq" id="WP_108985908.1">
    <property type="nucleotide sequence ID" value="NZ_BFBR01000009.1"/>
</dbReference>
<proteinExistence type="predicted"/>
<keyword evidence="3" id="KW-1185">Reference proteome</keyword>
<feature type="domain" description="SCP2" evidence="1">
    <location>
        <begin position="18"/>
        <end position="97"/>
    </location>
</feature>
<reference evidence="2 3" key="1">
    <citation type="journal article" date="2018" name="Genome Announc.">
        <title>Draft Genome Sequence of "Candidatus Phycosocius bacilliformis," an Alphaproteobacterial Ectosymbiont of the Hydrocarbon-Producing Green Alga Botryococcus braunii.</title>
        <authorList>
            <person name="Tanabe Y."/>
            <person name="Yamaguchi H."/>
            <person name="Watanabe M.M."/>
        </authorList>
    </citation>
    <scope>NUCLEOTIDE SEQUENCE [LARGE SCALE GENOMIC DNA]</scope>
    <source>
        <strain evidence="2 3">BOTRYCO-2</strain>
    </source>
</reference>
<evidence type="ECO:0000259" key="1">
    <source>
        <dbReference type="Pfam" id="PF02036"/>
    </source>
</evidence>
<name>A0A2P2ED70_9PROT</name>
<sequence>MDLATLTAGMKERIEAKPAFGNSVKFDFGDAGKIHIDGKNGNTVTNDDGAADCTLKIALGDFIDMVEGRLNGMNAFMSGKLKVDGDMSVAMKLQSIIG</sequence>
<dbReference type="PANTHER" id="PTHR10094">
    <property type="entry name" value="STEROL CARRIER PROTEIN 2 SCP-2 FAMILY PROTEIN"/>
    <property type="match status" value="1"/>
</dbReference>
<dbReference type="PANTHER" id="PTHR10094:SF25">
    <property type="entry name" value="SCP2 STEROL-BINDING DOMAIN-CONTAINING PROTEIN 1"/>
    <property type="match status" value="1"/>
</dbReference>
<protein>
    <recommendedName>
        <fullName evidence="1">SCP2 domain-containing protein</fullName>
    </recommendedName>
</protein>
<dbReference type="Gene3D" id="3.30.1050.10">
    <property type="entry name" value="SCP2 sterol-binding domain"/>
    <property type="match status" value="1"/>
</dbReference>
<evidence type="ECO:0000313" key="3">
    <source>
        <dbReference type="Proteomes" id="UP000245086"/>
    </source>
</evidence>
<dbReference type="InterPro" id="IPR036527">
    <property type="entry name" value="SCP2_sterol-bd_dom_sf"/>
</dbReference>
<dbReference type="Pfam" id="PF02036">
    <property type="entry name" value="SCP2"/>
    <property type="match status" value="1"/>
</dbReference>
<dbReference type="EMBL" id="BFBR01000009">
    <property type="protein sequence ID" value="GBF58990.1"/>
    <property type="molecule type" value="Genomic_DNA"/>
</dbReference>
<organism evidence="2 3">
    <name type="scientific">Candidatus Phycosocius bacilliformis</name>
    <dbReference type="NCBI Taxonomy" id="1445552"/>
    <lineage>
        <taxon>Bacteria</taxon>
        <taxon>Pseudomonadati</taxon>
        <taxon>Pseudomonadota</taxon>
        <taxon>Alphaproteobacteria</taxon>
        <taxon>Caulobacterales</taxon>
        <taxon>Caulobacterales incertae sedis</taxon>
        <taxon>Candidatus Phycosocius</taxon>
    </lineage>
</organism>